<evidence type="ECO:0000313" key="3">
    <source>
        <dbReference type="RefSeq" id="XP_070648303.1"/>
    </source>
</evidence>
<protein>
    <submittedName>
        <fullName evidence="3">Uncharacterized protein isoform X2</fullName>
    </submittedName>
</protein>
<gene>
    <name evidence="3" type="primary">LOC109567806</name>
</gene>
<dbReference type="GeneID" id="109567806"/>
<reference evidence="3" key="2">
    <citation type="submission" date="2025-08" db="UniProtKB">
        <authorList>
            <consortium name="RefSeq"/>
        </authorList>
    </citation>
    <scope>IDENTIFICATION</scope>
    <source>
        <tissue evidence="3">Blood</tissue>
    </source>
</reference>
<dbReference type="Proteomes" id="UP001652663">
    <property type="component" value="Chromosome 1"/>
</dbReference>
<accession>A0ABM4SKI2</accession>
<feature type="region of interest" description="Disordered" evidence="1">
    <location>
        <begin position="1"/>
        <end position="54"/>
    </location>
</feature>
<keyword evidence="2" id="KW-1185">Reference proteome</keyword>
<dbReference type="RefSeq" id="XP_070648303.1">
    <property type="nucleotide sequence ID" value="XM_070792202.1"/>
</dbReference>
<sequence>MTARTGSSTRRGRGDQGTFHCAGPHRSLPSAPRTAEPKPEPEPEPEPSQLRAAAPVAACVSPLPENHAGLIHQRILYETELGKDGNRDS</sequence>
<reference evidence="2" key="1">
    <citation type="submission" date="2025-05" db="UniProtKB">
        <authorList>
            <consortium name="RefSeq"/>
        </authorList>
    </citation>
    <scope>NUCLEOTIDE SEQUENCE [LARGE SCALE GENOMIC DNA]</scope>
</reference>
<organism evidence="2 3">
    <name type="scientific">Bos indicus</name>
    <name type="common">Zebu</name>
    <dbReference type="NCBI Taxonomy" id="9915"/>
    <lineage>
        <taxon>Eukaryota</taxon>
        <taxon>Metazoa</taxon>
        <taxon>Chordata</taxon>
        <taxon>Craniata</taxon>
        <taxon>Vertebrata</taxon>
        <taxon>Euteleostomi</taxon>
        <taxon>Mammalia</taxon>
        <taxon>Eutheria</taxon>
        <taxon>Laurasiatheria</taxon>
        <taxon>Artiodactyla</taxon>
        <taxon>Ruminantia</taxon>
        <taxon>Pecora</taxon>
        <taxon>Bovidae</taxon>
        <taxon>Bovinae</taxon>
        <taxon>Bos</taxon>
    </lineage>
</organism>
<evidence type="ECO:0000256" key="1">
    <source>
        <dbReference type="SAM" id="MobiDB-lite"/>
    </source>
</evidence>
<proteinExistence type="predicted"/>
<name>A0ABM4SKI2_BOSIN</name>
<evidence type="ECO:0000313" key="2">
    <source>
        <dbReference type="Proteomes" id="UP001652663"/>
    </source>
</evidence>